<accession>A0A645EKF0</accession>
<evidence type="ECO:0000313" key="1">
    <source>
        <dbReference type="EMBL" id="MPN02488.1"/>
    </source>
</evidence>
<protein>
    <submittedName>
        <fullName evidence="1">Uncharacterized protein</fullName>
    </submittedName>
</protein>
<sequence>MFRFWDEFFAAQLAAASEPSGLLQSKMTGILTEARLLARTMNGFHSERHREREQHMQSLFLACMYLAGSYSGNEELRRAILEGSLRKTVFVRTICEVAETGERMLQTYPFTHYRAMLPLAEAYLHFCQEMDRTYRPLWRRIVSPLKVGKLMAFD</sequence>
<name>A0A645EKF0_9ZZZZ</name>
<comment type="caution">
    <text evidence="1">The sequence shown here is derived from an EMBL/GenBank/DDBJ whole genome shotgun (WGS) entry which is preliminary data.</text>
</comment>
<dbReference type="AlphaFoldDB" id="A0A645EKF0"/>
<organism evidence="1">
    <name type="scientific">bioreactor metagenome</name>
    <dbReference type="NCBI Taxonomy" id="1076179"/>
    <lineage>
        <taxon>unclassified sequences</taxon>
        <taxon>metagenomes</taxon>
        <taxon>ecological metagenomes</taxon>
    </lineage>
</organism>
<reference evidence="1" key="1">
    <citation type="submission" date="2019-08" db="EMBL/GenBank/DDBJ databases">
        <authorList>
            <person name="Kucharzyk K."/>
            <person name="Murdoch R.W."/>
            <person name="Higgins S."/>
            <person name="Loffler F."/>
        </authorList>
    </citation>
    <scope>NUCLEOTIDE SEQUENCE</scope>
</reference>
<dbReference type="EMBL" id="VSSQ01048440">
    <property type="protein sequence ID" value="MPN02488.1"/>
    <property type="molecule type" value="Genomic_DNA"/>
</dbReference>
<proteinExistence type="predicted"/>
<gene>
    <name evidence="1" type="ORF">SDC9_149704</name>
</gene>